<dbReference type="Pfam" id="PF00512">
    <property type="entry name" value="HisKA"/>
    <property type="match status" value="1"/>
</dbReference>
<proteinExistence type="predicted"/>
<dbReference type="InterPro" id="IPR001789">
    <property type="entry name" value="Sig_transdc_resp-reg_receiver"/>
</dbReference>
<dbReference type="SUPFAM" id="SSF47384">
    <property type="entry name" value="Homodimeric domain of signal transducing histidine kinase"/>
    <property type="match status" value="1"/>
</dbReference>
<evidence type="ECO:0000259" key="16">
    <source>
        <dbReference type="PROSITE" id="PS50110"/>
    </source>
</evidence>
<dbReference type="InterPro" id="IPR004358">
    <property type="entry name" value="Sig_transdc_His_kin-like_C"/>
</dbReference>
<dbReference type="SMART" id="SM00342">
    <property type="entry name" value="HTH_ARAC"/>
    <property type="match status" value="1"/>
</dbReference>
<feature type="domain" description="HTH araC/xylS-type" evidence="14">
    <location>
        <begin position="1257"/>
        <end position="1356"/>
    </location>
</feature>
<dbReference type="InterPro" id="IPR003661">
    <property type="entry name" value="HisK_dim/P_dom"/>
</dbReference>
<dbReference type="InterPro" id="IPR018062">
    <property type="entry name" value="HTH_AraC-typ_CS"/>
</dbReference>
<dbReference type="PRINTS" id="PR00344">
    <property type="entry name" value="BCTRLSENSOR"/>
</dbReference>
<dbReference type="Pfam" id="PF00072">
    <property type="entry name" value="Response_reg"/>
    <property type="match status" value="1"/>
</dbReference>
<dbReference type="InterPro" id="IPR003594">
    <property type="entry name" value="HATPase_dom"/>
</dbReference>
<dbReference type="SMART" id="SM00448">
    <property type="entry name" value="REC"/>
    <property type="match status" value="1"/>
</dbReference>
<keyword evidence="7" id="KW-0067">ATP-binding</keyword>
<keyword evidence="18" id="KW-1185">Reference proteome</keyword>
<reference evidence="17 18" key="1">
    <citation type="submission" date="2019-01" db="EMBL/GenBank/DDBJ databases">
        <title>Filimonas sp. strain TTM-71.</title>
        <authorList>
            <person name="Chen W.-M."/>
        </authorList>
    </citation>
    <scope>NUCLEOTIDE SEQUENCE [LARGE SCALE GENOMIC DNA]</scope>
    <source>
        <strain evidence="17 18">TTM-71</strain>
    </source>
</reference>
<dbReference type="CDD" id="cd00075">
    <property type="entry name" value="HATPase"/>
    <property type="match status" value="1"/>
</dbReference>
<keyword evidence="11" id="KW-0804">Transcription</keyword>
<dbReference type="Pfam" id="PF07495">
    <property type="entry name" value="Y_Y_Y"/>
    <property type="match status" value="1"/>
</dbReference>
<dbReference type="Gene3D" id="2.60.40.10">
    <property type="entry name" value="Immunoglobulins"/>
    <property type="match status" value="1"/>
</dbReference>
<accession>A0A4Q1D8R2</accession>
<dbReference type="SMART" id="SM00388">
    <property type="entry name" value="HisKA"/>
    <property type="match status" value="1"/>
</dbReference>
<evidence type="ECO:0000259" key="15">
    <source>
        <dbReference type="PROSITE" id="PS50109"/>
    </source>
</evidence>
<dbReference type="PANTHER" id="PTHR43547:SF2">
    <property type="entry name" value="HYBRID SIGNAL TRANSDUCTION HISTIDINE KINASE C"/>
    <property type="match status" value="1"/>
</dbReference>
<dbReference type="OrthoDB" id="9809670at2"/>
<sequence length="1380" mass="155869">MARPVIDSKLLGQLCLLFCAAFILPASSAFCQPGKPVRYIGIEKGLSHNSVTAIYQDKFGLVWVGTYDGLNRYDGHSFKIFRHRLNDTGSIINNRVTAIAEDSENRIWVATKKGLSVWSGITQRFMPVYYQPHNASNTKLPVDMMINEILADGRGNILIGASKKGLLLYEKQSHHIVQVPLVTGKKNERYDFQVQGIRKDGNNNIWIVIAGSGLCRLNYKTKNIIPVNNFITSCSVMEVDKNNNIWMAWGCHIYEYRTATDTCIYHGRTSAIREDVLCLMPGKDGRLWVGTDGSGIHTFKFNVAGNLEPAEKCAFMDQLNSNAVSTLYEDRQGNTWIGTLRGGINFIGAGKRSFASLTRETDNLNSLIGNYISAFEQDNEGRLWIGTDGSGISIWNRKKNSLSHFTHENSTLASNLITNIHKTSDGNIWVATYGNGIDLFDKRSGRFINYQLINHEAATRDMNVWTLYEDRFHTLWAGTVTGSLYTFNKSTNSFEVFDKKLQDILCMGEDREGNLWAGNFESLVQVDRLNKKHQYFDTENPVRVIHEDKQGTLWVGTEGSGLLSFNKSSRKFTAFTDEDGLANNAVINMLEDRSGYLWLSTFNGLSRLNPNTHHFKNFFESDGLLSNQFIYNAAFPAPSGELFFGGLKGVNFFYPDSVTMNYRELIPLITDIRFGNASIATDSSAMKGHVMYTMEELTLPYKKAVLSIDFTAPEFNYTDQVSYAYYLEGKDKEWIYSGKSRTATYSDLPEGHYKLHIRSTNAGGIWDNKERVIAITVLPPWFRSWWMYLLYLGAAAGVIIVCLRYNNKQLQLSYEVQLANVKAERESEMNRKKQEFFTHVAHEFRTPITLIINPIKALLDTPGAAKETDLKIVYHNSKRLLSLVDQLLLFKKAENGGDDLRVVKLNLAEVCREVFLCFTQQAAYQGLHYTFEADNGNIGVWGDREKIEIAVFNLLSNALKFTPAGGAVKLKLEETDNTAAIFVEDTGCGIPEKTGMQVFERFNQVKEGESASKTGFGIGLFLVRNFIESHKGQVSYTSKPGEGTSFCMMLKKGNAHFSPEQLVNMVVGKSPILEELNVTTVKLNAGEPPIEMESLANTNSAATLISENNTILLVDDNEDIRLYLKQIFQDNFRVIEAHNGREGLRLAKLHLPDIIISDVVMDEMTGLEFCAAVKEEPSLQHIQLILLTASTSAENKLKGLECGADDYITKPFERDILIARVTSLLKNRNNLQKYFYNEVTLRKSDFTVSEEYKNFMENCIYTVEKHLDRDDFNIKLFAKEMGMSHSSLYKKVKQVSGQSINSFVRFIRLRKAAELLISTSDNVNEVAFQVGISDSKYFRIQFAKQFGMNPSDYKKKYHTSFSKNYALPESMVRTQVGEEV</sequence>
<dbReference type="PROSITE" id="PS01124">
    <property type="entry name" value="HTH_ARAC_FAMILY_2"/>
    <property type="match status" value="1"/>
</dbReference>
<dbReference type="PROSITE" id="PS50109">
    <property type="entry name" value="HIS_KIN"/>
    <property type="match status" value="1"/>
</dbReference>
<dbReference type="SUPFAM" id="SSF55874">
    <property type="entry name" value="ATPase domain of HSP90 chaperone/DNA topoisomerase II/histidine kinase"/>
    <property type="match status" value="1"/>
</dbReference>
<evidence type="ECO:0000313" key="18">
    <source>
        <dbReference type="Proteomes" id="UP000290545"/>
    </source>
</evidence>
<evidence type="ECO:0000256" key="9">
    <source>
        <dbReference type="ARBA" id="ARBA00023015"/>
    </source>
</evidence>
<keyword evidence="4" id="KW-0808">Transferase</keyword>
<dbReference type="InterPro" id="IPR011110">
    <property type="entry name" value="Reg_prop"/>
</dbReference>
<dbReference type="InterPro" id="IPR036890">
    <property type="entry name" value="HATPase_C_sf"/>
</dbReference>
<comment type="caution">
    <text evidence="17">The sequence shown here is derived from an EMBL/GenBank/DDBJ whole genome shotgun (WGS) entry which is preliminary data.</text>
</comment>
<protein>
    <recommendedName>
        <fullName evidence="2">histidine kinase</fullName>
        <ecNumber evidence="2">2.7.13.3</ecNumber>
    </recommendedName>
</protein>
<dbReference type="Pfam" id="PF07494">
    <property type="entry name" value="Reg_prop"/>
    <property type="match status" value="8"/>
</dbReference>
<dbReference type="Gene3D" id="1.10.10.60">
    <property type="entry name" value="Homeodomain-like"/>
    <property type="match status" value="1"/>
</dbReference>
<evidence type="ECO:0000256" key="6">
    <source>
        <dbReference type="ARBA" id="ARBA00022777"/>
    </source>
</evidence>
<evidence type="ECO:0000259" key="14">
    <source>
        <dbReference type="PROSITE" id="PS01124"/>
    </source>
</evidence>
<dbReference type="Gene3D" id="1.10.287.130">
    <property type="match status" value="1"/>
</dbReference>
<evidence type="ECO:0000256" key="10">
    <source>
        <dbReference type="ARBA" id="ARBA00023125"/>
    </source>
</evidence>
<dbReference type="FunFam" id="3.30.565.10:FF:000037">
    <property type="entry name" value="Hybrid sensor histidine kinase/response regulator"/>
    <property type="match status" value="1"/>
</dbReference>
<dbReference type="Pfam" id="PF12833">
    <property type="entry name" value="HTH_18"/>
    <property type="match status" value="1"/>
</dbReference>
<dbReference type="Gene3D" id="2.130.10.10">
    <property type="entry name" value="YVTN repeat-like/Quinoprotein amine dehydrogenase"/>
    <property type="match status" value="2"/>
</dbReference>
<dbReference type="PANTHER" id="PTHR43547">
    <property type="entry name" value="TWO-COMPONENT HISTIDINE KINASE"/>
    <property type="match status" value="1"/>
</dbReference>
<dbReference type="SMART" id="SM00387">
    <property type="entry name" value="HATPase_c"/>
    <property type="match status" value="1"/>
</dbReference>
<dbReference type="GO" id="GO:0005524">
    <property type="term" value="F:ATP binding"/>
    <property type="evidence" value="ECO:0007669"/>
    <property type="project" value="UniProtKB-KW"/>
</dbReference>
<feature type="chain" id="PRO_5020857191" description="histidine kinase" evidence="13">
    <location>
        <begin position="32"/>
        <end position="1380"/>
    </location>
</feature>
<dbReference type="InterPro" id="IPR009057">
    <property type="entry name" value="Homeodomain-like_sf"/>
</dbReference>
<dbReference type="InterPro" id="IPR015943">
    <property type="entry name" value="WD40/YVTN_repeat-like_dom_sf"/>
</dbReference>
<dbReference type="Gene3D" id="3.30.565.10">
    <property type="entry name" value="Histidine kinase-like ATPase, C-terminal domain"/>
    <property type="match status" value="1"/>
</dbReference>
<dbReference type="GO" id="GO:0043565">
    <property type="term" value="F:sequence-specific DNA binding"/>
    <property type="evidence" value="ECO:0007669"/>
    <property type="project" value="InterPro"/>
</dbReference>
<dbReference type="Proteomes" id="UP000290545">
    <property type="component" value="Unassembled WGS sequence"/>
</dbReference>
<dbReference type="InterPro" id="IPR005467">
    <property type="entry name" value="His_kinase_dom"/>
</dbReference>
<keyword evidence="8" id="KW-0902">Two-component regulatory system</keyword>
<name>A0A4Q1D8R2_9BACT</name>
<evidence type="ECO:0000256" key="2">
    <source>
        <dbReference type="ARBA" id="ARBA00012438"/>
    </source>
</evidence>
<dbReference type="GO" id="GO:0000155">
    <property type="term" value="F:phosphorelay sensor kinase activity"/>
    <property type="evidence" value="ECO:0007669"/>
    <property type="project" value="InterPro"/>
</dbReference>
<dbReference type="InterPro" id="IPR011006">
    <property type="entry name" value="CheY-like_superfamily"/>
</dbReference>
<organism evidence="17 18">
    <name type="scientific">Filimonas effusa</name>
    <dbReference type="NCBI Taxonomy" id="2508721"/>
    <lineage>
        <taxon>Bacteria</taxon>
        <taxon>Pseudomonadati</taxon>
        <taxon>Bacteroidota</taxon>
        <taxon>Chitinophagia</taxon>
        <taxon>Chitinophagales</taxon>
        <taxon>Chitinophagaceae</taxon>
        <taxon>Filimonas</taxon>
    </lineage>
</organism>
<dbReference type="SUPFAM" id="SSF63829">
    <property type="entry name" value="Calcium-dependent phosphotriesterase"/>
    <property type="match status" value="2"/>
</dbReference>
<comment type="catalytic activity">
    <reaction evidence="1">
        <text>ATP + protein L-histidine = ADP + protein N-phospho-L-histidine.</text>
        <dbReference type="EC" id="2.7.13.3"/>
    </reaction>
</comment>
<evidence type="ECO:0000256" key="4">
    <source>
        <dbReference type="ARBA" id="ARBA00022679"/>
    </source>
</evidence>
<dbReference type="EC" id="2.7.13.3" evidence="2"/>
<dbReference type="SUPFAM" id="SSF46689">
    <property type="entry name" value="Homeodomain-like"/>
    <property type="match status" value="1"/>
</dbReference>
<dbReference type="InterPro" id="IPR018060">
    <property type="entry name" value="HTH_AraC"/>
</dbReference>
<dbReference type="GO" id="GO:0003700">
    <property type="term" value="F:DNA-binding transcription factor activity"/>
    <property type="evidence" value="ECO:0007669"/>
    <property type="project" value="InterPro"/>
</dbReference>
<dbReference type="InterPro" id="IPR013783">
    <property type="entry name" value="Ig-like_fold"/>
</dbReference>
<keyword evidence="10" id="KW-0238">DNA-binding</keyword>
<dbReference type="PROSITE" id="PS50110">
    <property type="entry name" value="RESPONSE_REGULATORY"/>
    <property type="match status" value="1"/>
</dbReference>
<dbReference type="Pfam" id="PF02518">
    <property type="entry name" value="HATPase_c"/>
    <property type="match status" value="1"/>
</dbReference>
<dbReference type="SUPFAM" id="SSF52172">
    <property type="entry name" value="CheY-like"/>
    <property type="match status" value="1"/>
</dbReference>
<keyword evidence="9" id="KW-0805">Transcription regulation</keyword>
<keyword evidence="6 17" id="KW-0418">Kinase</keyword>
<feature type="signal peptide" evidence="13">
    <location>
        <begin position="1"/>
        <end position="31"/>
    </location>
</feature>
<keyword evidence="13" id="KW-0732">Signal</keyword>
<evidence type="ECO:0000256" key="11">
    <source>
        <dbReference type="ARBA" id="ARBA00023163"/>
    </source>
</evidence>
<keyword evidence="5" id="KW-0547">Nucleotide-binding</keyword>
<evidence type="ECO:0000256" key="5">
    <source>
        <dbReference type="ARBA" id="ARBA00022741"/>
    </source>
</evidence>
<gene>
    <name evidence="17" type="ORF">ESB13_02730</name>
</gene>
<feature type="domain" description="Histidine kinase" evidence="15">
    <location>
        <begin position="839"/>
        <end position="1054"/>
    </location>
</feature>
<evidence type="ECO:0000256" key="1">
    <source>
        <dbReference type="ARBA" id="ARBA00000085"/>
    </source>
</evidence>
<dbReference type="EMBL" id="SDHZ01000001">
    <property type="protein sequence ID" value="RXK85747.1"/>
    <property type="molecule type" value="Genomic_DNA"/>
</dbReference>
<dbReference type="CDD" id="cd00082">
    <property type="entry name" value="HisKA"/>
    <property type="match status" value="1"/>
</dbReference>
<evidence type="ECO:0000313" key="17">
    <source>
        <dbReference type="EMBL" id="RXK85747.1"/>
    </source>
</evidence>
<dbReference type="Gene3D" id="3.40.50.2300">
    <property type="match status" value="1"/>
</dbReference>
<dbReference type="InterPro" id="IPR036097">
    <property type="entry name" value="HisK_dim/P_sf"/>
</dbReference>
<dbReference type="InterPro" id="IPR011123">
    <property type="entry name" value="Y_Y_Y"/>
</dbReference>
<evidence type="ECO:0000256" key="7">
    <source>
        <dbReference type="ARBA" id="ARBA00022840"/>
    </source>
</evidence>
<evidence type="ECO:0000256" key="3">
    <source>
        <dbReference type="ARBA" id="ARBA00022553"/>
    </source>
</evidence>
<keyword evidence="3 12" id="KW-0597">Phosphoprotein</keyword>
<feature type="modified residue" description="4-aspartylphosphate" evidence="12">
    <location>
        <position position="1158"/>
    </location>
</feature>
<evidence type="ECO:0000256" key="8">
    <source>
        <dbReference type="ARBA" id="ARBA00023012"/>
    </source>
</evidence>
<feature type="domain" description="Response regulatory" evidence="16">
    <location>
        <begin position="1110"/>
        <end position="1225"/>
    </location>
</feature>
<dbReference type="PROSITE" id="PS00041">
    <property type="entry name" value="HTH_ARAC_FAMILY_1"/>
    <property type="match status" value="1"/>
</dbReference>
<evidence type="ECO:0000256" key="13">
    <source>
        <dbReference type="SAM" id="SignalP"/>
    </source>
</evidence>
<evidence type="ECO:0000256" key="12">
    <source>
        <dbReference type="PROSITE-ProRule" id="PRU00169"/>
    </source>
</evidence>